<dbReference type="Pfam" id="PF03350">
    <property type="entry name" value="UPF0114"/>
    <property type="match status" value="1"/>
</dbReference>
<accession>A0ABV2SF33</accession>
<protein>
    <recommendedName>
        <fullName evidence="7">UPF0114 protein V5J35_001554</fullName>
    </recommendedName>
</protein>
<feature type="transmembrane region" description="Helical" evidence="7">
    <location>
        <begin position="138"/>
        <end position="159"/>
    </location>
</feature>
<dbReference type="Proteomes" id="UP001549366">
    <property type="component" value="Unassembled WGS sequence"/>
</dbReference>
<proteinExistence type="inferred from homology"/>
<comment type="similarity">
    <text evidence="2 7">Belongs to the UPF0114 family.</text>
</comment>
<dbReference type="InterPro" id="IPR005134">
    <property type="entry name" value="UPF0114"/>
</dbReference>
<dbReference type="NCBIfam" id="TIGR00645">
    <property type="entry name" value="HI0507"/>
    <property type="match status" value="1"/>
</dbReference>
<comment type="caution">
    <text evidence="8">The sequence shown here is derived from an EMBL/GenBank/DDBJ whole genome shotgun (WGS) entry which is preliminary data.</text>
</comment>
<feature type="transmembrane region" description="Helical" evidence="7">
    <location>
        <begin position="12"/>
        <end position="35"/>
    </location>
</feature>
<keyword evidence="4 7" id="KW-0812">Transmembrane</keyword>
<sequence length="175" mass="19822">MERLIERLLYSARWLLAPIYMGMSLVLVVLLIEFYQSVGYLLFNVIDMKDTEVTLKVLTLIDVVLVAGLIIMVMYSGYENFVSKLDIDDDTERLSWLGKMDTGSLKAKVAASIVAISSIHLLKVFMDAENVASDKLLWYVVIHLTFVASAFFMGMLDYYTVKKKRISDPVSSTDL</sequence>
<evidence type="ECO:0000256" key="3">
    <source>
        <dbReference type="ARBA" id="ARBA00022475"/>
    </source>
</evidence>
<evidence type="ECO:0000313" key="9">
    <source>
        <dbReference type="Proteomes" id="UP001549366"/>
    </source>
</evidence>
<name>A0ABV2SF33_9GAMM</name>
<evidence type="ECO:0000256" key="7">
    <source>
        <dbReference type="HAMAP-Rule" id="MF_00143"/>
    </source>
</evidence>
<dbReference type="PANTHER" id="PTHR38596">
    <property type="entry name" value="UPF0114 PROTEIN YQHA"/>
    <property type="match status" value="1"/>
</dbReference>
<dbReference type="EMBL" id="JBEWTB010000002">
    <property type="protein sequence ID" value="MET4756362.1"/>
    <property type="molecule type" value="Genomic_DNA"/>
</dbReference>
<dbReference type="HAMAP" id="MF_00143">
    <property type="entry name" value="UPF0114"/>
    <property type="match status" value="1"/>
</dbReference>
<evidence type="ECO:0000256" key="6">
    <source>
        <dbReference type="ARBA" id="ARBA00023136"/>
    </source>
</evidence>
<feature type="transmembrane region" description="Helical" evidence="7">
    <location>
        <begin position="55"/>
        <end position="75"/>
    </location>
</feature>
<keyword evidence="3 7" id="KW-1003">Cell membrane</keyword>
<dbReference type="PANTHER" id="PTHR38596:SF1">
    <property type="entry name" value="UPF0114 PROTEIN YQHA"/>
    <property type="match status" value="1"/>
</dbReference>
<evidence type="ECO:0000256" key="1">
    <source>
        <dbReference type="ARBA" id="ARBA00004651"/>
    </source>
</evidence>
<reference evidence="8 9" key="1">
    <citation type="submission" date="2024-06" db="EMBL/GenBank/DDBJ databases">
        <title>Genomic Encyclopedia of Type Strains, Phase V (KMG-V): Genome sequencing to study the core and pangenomes of soil and plant-associated prokaryotes.</title>
        <authorList>
            <person name="Whitman W."/>
        </authorList>
    </citation>
    <scope>NUCLEOTIDE SEQUENCE [LARGE SCALE GENOMIC DNA]</scope>
    <source>
        <strain evidence="8 9">NE40</strain>
    </source>
</reference>
<organism evidence="8 9">
    <name type="scientific">Endozoicomonas lisbonensis</name>
    <dbReference type="NCBI Taxonomy" id="3120522"/>
    <lineage>
        <taxon>Bacteria</taxon>
        <taxon>Pseudomonadati</taxon>
        <taxon>Pseudomonadota</taxon>
        <taxon>Gammaproteobacteria</taxon>
        <taxon>Oceanospirillales</taxon>
        <taxon>Endozoicomonadaceae</taxon>
        <taxon>Endozoicomonas</taxon>
    </lineage>
</organism>
<evidence type="ECO:0000256" key="2">
    <source>
        <dbReference type="ARBA" id="ARBA00005774"/>
    </source>
</evidence>
<dbReference type="InterPro" id="IPR020761">
    <property type="entry name" value="UPF0114_bac"/>
</dbReference>
<evidence type="ECO:0000256" key="5">
    <source>
        <dbReference type="ARBA" id="ARBA00022989"/>
    </source>
</evidence>
<comment type="subcellular location">
    <subcellularLocation>
        <location evidence="1 7">Cell membrane</location>
        <topology evidence="1 7">Multi-pass membrane protein</topology>
    </subcellularLocation>
</comment>
<keyword evidence="6 7" id="KW-0472">Membrane</keyword>
<gene>
    <name evidence="8" type="ORF">V5J35_001554</name>
</gene>
<keyword evidence="5 7" id="KW-1133">Transmembrane helix</keyword>
<evidence type="ECO:0000313" key="8">
    <source>
        <dbReference type="EMBL" id="MET4756362.1"/>
    </source>
</evidence>
<dbReference type="RefSeq" id="WP_354010709.1">
    <property type="nucleotide sequence ID" value="NZ_JBEWTA010000001.1"/>
</dbReference>
<keyword evidence="9" id="KW-1185">Reference proteome</keyword>
<evidence type="ECO:0000256" key="4">
    <source>
        <dbReference type="ARBA" id="ARBA00022692"/>
    </source>
</evidence>